<protein>
    <recommendedName>
        <fullName evidence="3">DZANK-type domain-containing protein</fullName>
    </recommendedName>
</protein>
<name>A0ABR8T291_9BACL</name>
<evidence type="ECO:0008006" key="3">
    <source>
        <dbReference type="Google" id="ProtNLM"/>
    </source>
</evidence>
<sequence>MSYLCPLCNGLHIPAAQPCPTCGESIVDYGLTEDYAGPYSPYVSSSDYLTIPEAKGYCIHLMFCPHCLTQSSYAVETWEVPGHIGPPNHEDL</sequence>
<dbReference type="RefSeq" id="WP_191801996.1">
    <property type="nucleotide sequence ID" value="NZ_JACSQL010000008.1"/>
</dbReference>
<comment type="caution">
    <text evidence="1">The sequence shown here is derived from an EMBL/GenBank/DDBJ whole genome shotgun (WGS) entry which is preliminary data.</text>
</comment>
<reference evidence="1 2" key="1">
    <citation type="submission" date="2020-08" db="EMBL/GenBank/DDBJ databases">
        <title>A Genomic Blueprint of the Chicken Gut Microbiome.</title>
        <authorList>
            <person name="Gilroy R."/>
            <person name="Ravi A."/>
            <person name="Getino M."/>
            <person name="Pursley I."/>
            <person name="Horton D.L."/>
            <person name="Alikhan N.-F."/>
            <person name="Baker D."/>
            <person name="Gharbi K."/>
            <person name="Hall N."/>
            <person name="Watson M."/>
            <person name="Adriaenssens E.M."/>
            <person name="Foster-Nyarko E."/>
            <person name="Jarju S."/>
            <person name="Secka A."/>
            <person name="Antonio M."/>
            <person name="Oren A."/>
            <person name="Chaudhuri R."/>
            <person name="La Ragione R.M."/>
            <person name="Hildebrand F."/>
            <person name="Pallen M.J."/>
        </authorList>
    </citation>
    <scope>NUCLEOTIDE SEQUENCE [LARGE SCALE GENOMIC DNA]</scope>
    <source>
        <strain evidence="1 2">Sa2BVA9</strain>
    </source>
</reference>
<evidence type="ECO:0000313" key="2">
    <source>
        <dbReference type="Proteomes" id="UP000608071"/>
    </source>
</evidence>
<proteinExistence type="predicted"/>
<dbReference type="EMBL" id="JACSQL010000008">
    <property type="protein sequence ID" value="MBD7969673.1"/>
    <property type="molecule type" value="Genomic_DNA"/>
</dbReference>
<keyword evidence="2" id="KW-1185">Reference proteome</keyword>
<evidence type="ECO:0000313" key="1">
    <source>
        <dbReference type="EMBL" id="MBD7969673.1"/>
    </source>
</evidence>
<accession>A0ABR8T291</accession>
<gene>
    <name evidence="1" type="ORF">H9647_16550</name>
</gene>
<organism evidence="1 2">
    <name type="scientific">Paenibacillus gallinarum</name>
    <dbReference type="NCBI Taxonomy" id="2762232"/>
    <lineage>
        <taxon>Bacteria</taxon>
        <taxon>Bacillati</taxon>
        <taxon>Bacillota</taxon>
        <taxon>Bacilli</taxon>
        <taxon>Bacillales</taxon>
        <taxon>Paenibacillaceae</taxon>
        <taxon>Paenibacillus</taxon>
    </lineage>
</organism>
<dbReference type="Proteomes" id="UP000608071">
    <property type="component" value="Unassembled WGS sequence"/>
</dbReference>